<accession>A0AAV4QGQ4</accession>
<feature type="compositionally biased region" description="Low complexity" evidence="1">
    <location>
        <begin position="420"/>
        <end position="429"/>
    </location>
</feature>
<comment type="caution">
    <text evidence="4">The sequence shown here is derived from an EMBL/GenBank/DDBJ whole genome shotgun (WGS) entry which is preliminary data.</text>
</comment>
<feature type="compositionally biased region" description="Polar residues" evidence="1">
    <location>
        <begin position="407"/>
        <end position="419"/>
    </location>
</feature>
<evidence type="ECO:0000259" key="3">
    <source>
        <dbReference type="Pfam" id="PF15950"/>
    </source>
</evidence>
<keyword evidence="2" id="KW-0472">Membrane</keyword>
<feature type="region of interest" description="Disordered" evidence="1">
    <location>
        <begin position="73"/>
        <end position="100"/>
    </location>
</feature>
<sequence length="848" mass="93229">MEILQLILNLQRIHCLFLWAVLVVCSFTITLSQNEQLVSTPGLPTVTVRGFLNFKTTVDGTVIVFTPASEVHHPSTRPKIAKTSSESLLSSTSPSESVISNEDLTSETEMQEAVQDLAYSSPPQNSLETIKTQIPNLNLLENKIKEPFFPHISDNAVVPSTGQVNNDLDKVKKLSSSQNQYPTGLVTVLGGTFVDGTSTTVFETKVIGTYIDGKYAQILQSTSSIVAQPTTFITATPLLSYSTVERSSSKVVEPISNSINKILSSSSSVTPVISSSSVFLKYSTLDMPTETFTVISATPTLILSETFKSKSVTTEEKLKTPVPKSTEILPSSVTKSEKSVSRFPVQYKSSKTEIESSFVTTSVTVTFDNEQPTESLESVVKSTFSKPKSTFIPITSTIMKFTDDDNTLSTTQKTPRNATSRSRFLSPRRPSQSVRLNRFKVKLTLRHDSSDEYNVTLPADDEDLEEDHTNKAEEETEVVTEGIAIEVDPAKVVFQETTITSEVTLHVGRRKSIRTLTITTSVPLTVHPTDIQDILAAESTSMDQEASDMDSDHHIVTRTFTTTERALKTSVVPVFDGKSTAYHTVTESFFIMKIITAYRTLPLGDASVLESAFEEPEVRETTLEAAANIQPSIIQSAPPEQFSTEIPVQPSMIMPSGGNAPAQLTNPFLSLGNALSNNPLAAVYLGLQQLNAQMTLYSTVTDTSTYLTTETFYNTKTIRFYDGRSTRYRTVSDPISTKKRTVTTTVTSVQPYLNTHALQQQQQLQKLIGATRLTPPEPEYSTITSIYTTVTTTTSLSPRIYTLIYNGFSTKFRTVTSTTMYPTTVTITSTTKVPIAPTNVPFTYPYSL</sequence>
<evidence type="ECO:0000313" key="4">
    <source>
        <dbReference type="EMBL" id="GIY08305.1"/>
    </source>
</evidence>
<dbReference type="EMBL" id="BPLQ01004481">
    <property type="protein sequence ID" value="GIY08305.1"/>
    <property type="molecule type" value="Genomic_DNA"/>
</dbReference>
<keyword evidence="2" id="KW-1133">Transmembrane helix</keyword>
<keyword evidence="2" id="KW-0812">Transmembrane</keyword>
<name>A0AAV4QGQ4_9ARAC</name>
<dbReference type="PANTHER" id="PTHR39072">
    <property type="entry name" value="RE48511P"/>
    <property type="match status" value="1"/>
</dbReference>
<feature type="compositionally biased region" description="Low complexity" evidence="1">
    <location>
        <begin position="83"/>
        <end position="97"/>
    </location>
</feature>
<gene>
    <name evidence="4" type="primary">AVEN_92639_1</name>
    <name evidence="4" type="ORF">CDAR_293291</name>
</gene>
<reference evidence="4 5" key="1">
    <citation type="submission" date="2021-06" db="EMBL/GenBank/DDBJ databases">
        <title>Caerostris darwini draft genome.</title>
        <authorList>
            <person name="Kono N."/>
            <person name="Arakawa K."/>
        </authorList>
    </citation>
    <scope>NUCLEOTIDE SEQUENCE [LARGE SCALE GENOMIC DNA]</scope>
</reference>
<dbReference type="Proteomes" id="UP001054837">
    <property type="component" value="Unassembled WGS sequence"/>
</dbReference>
<dbReference type="AlphaFoldDB" id="A0AAV4QGQ4"/>
<feature type="region of interest" description="Disordered" evidence="1">
    <location>
        <begin position="405"/>
        <end position="429"/>
    </location>
</feature>
<evidence type="ECO:0000313" key="5">
    <source>
        <dbReference type="Proteomes" id="UP001054837"/>
    </source>
</evidence>
<feature type="domain" description="DUF4758" evidence="3">
    <location>
        <begin position="163"/>
        <end position="224"/>
    </location>
</feature>
<feature type="transmembrane region" description="Helical" evidence="2">
    <location>
        <begin position="12"/>
        <end position="31"/>
    </location>
</feature>
<dbReference type="Pfam" id="PF15950">
    <property type="entry name" value="DUF4758"/>
    <property type="match status" value="1"/>
</dbReference>
<protein>
    <submittedName>
        <fullName evidence="4">DUF4758 domain-containing protein</fullName>
    </submittedName>
</protein>
<evidence type="ECO:0000256" key="2">
    <source>
        <dbReference type="SAM" id="Phobius"/>
    </source>
</evidence>
<proteinExistence type="predicted"/>
<organism evidence="4 5">
    <name type="scientific">Caerostris darwini</name>
    <dbReference type="NCBI Taxonomy" id="1538125"/>
    <lineage>
        <taxon>Eukaryota</taxon>
        <taxon>Metazoa</taxon>
        <taxon>Ecdysozoa</taxon>
        <taxon>Arthropoda</taxon>
        <taxon>Chelicerata</taxon>
        <taxon>Arachnida</taxon>
        <taxon>Araneae</taxon>
        <taxon>Araneomorphae</taxon>
        <taxon>Entelegynae</taxon>
        <taxon>Araneoidea</taxon>
        <taxon>Araneidae</taxon>
        <taxon>Caerostris</taxon>
    </lineage>
</organism>
<keyword evidence="5" id="KW-1185">Reference proteome</keyword>
<evidence type="ECO:0000256" key="1">
    <source>
        <dbReference type="SAM" id="MobiDB-lite"/>
    </source>
</evidence>
<dbReference type="PANTHER" id="PTHR39072:SF2">
    <property type="match status" value="1"/>
</dbReference>
<dbReference type="InterPro" id="IPR031866">
    <property type="entry name" value="DUF4758"/>
</dbReference>